<dbReference type="Pfam" id="PF00682">
    <property type="entry name" value="HMGL-like"/>
    <property type="match status" value="1"/>
</dbReference>
<dbReference type="AlphaFoldDB" id="A0A7E4VJV9"/>
<dbReference type="SUPFAM" id="SSF51569">
    <property type="entry name" value="Aldolase"/>
    <property type="match status" value="1"/>
</dbReference>
<dbReference type="GO" id="GO:0046951">
    <property type="term" value="P:ketone body biosynthetic process"/>
    <property type="evidence" value="ECO:0007669"/>
    <property type="project" value="TreeGrafter"/>
</dbReference>
<dbReference type="InterPro" id="IPR000891">
    <property type="entry name" value="PYR_CT"/>
</dbReference>
<dbReference type="InterPro" id="IPR013785">
    <property type="entry name" value="Aldolase_TIM"/>
</dbReference>
<evidence type="ECO:0000259" key="7">
    <source>
        <dbReference type="PROSITE" id="PS50991"/>
    </source>
</evidence>
<accession>A0A7E4VJV9</accession>
<dbReference type="EC" id="4.1.3.4" evidence="3"/>
<dbReference type="GO" id="GO:0006552">
    <property type="term" value="P:L-leucine catabolic process"/>
    <property type="evidence" value="ECO:0007669"/>
    <property type="project" value="TreeGrafter"/>
</dbReference>
<protein>
    <recommendedName>
        <fullName evidence="3">hydroxymethylglutaryl-CoA lyase</fullName>
        <ecNumber evidence="3">4.1.3.4</ecNumber>
    </recommendedName>
</protein>
<keyword evidence="8" id="KW-1185">Reference proteome</keyword>
<sequence length="324" mass="34587">MLRSAVPSAVSIRTLVNNPSSKSGEAFRVVEVGARDGLQNEKKMVPTAIKVELINKLSEVGLKTVEATSYVSPKWVPQMGDHDNVITQIKKYPGVAYPVLVPNLAGLKNALQNENVKEIAVFGAASEGFSKKNINCSIEEGFNRIKEVTEEALKNNLRVRGYISTVIACPYDGKTKPSVVADLTEKLLSFGCYEVSLGDTIGAGGAGSVGRLLDEVSKAAPLEKLAVHFHDTYGQALSNVLVAINRGIRVADSSIAGLGGCPYAVGATGNLATEDLVYMLHDLGFNTGINLPKLIQTSEWICAQMGRNNASRASIALLSKKKKL</sequence>
<dbReference type="GO" id="GO:0046872">
    <property type="term" value="F:metal ion binding"/>
    <property type="evidence" value="ECO:0007669"/>
    <property type="project" value="UniProtKB-KW"/>
</dbReference>
<evidence type="ECO:0000256" key="2">
    <source>
        <dbReference type="ARBA" id="ARBA00009405"/>
    </source>
</evidence>
<reference evidence="9" key="2">
    <citation type="submission" date="2020-10" db="UniProtKB">
        <authorList>
            <consortium name="WormBaseParasite"/>
        </authorList>
    </citation>
    <scope>IDENTIFICATION</scope>
</reference>
<reference evidence="8" key="1">
    <citation type="journal article" date="2013" name="Genetics">
        <title>The draft genome and transcriptome of Panagrellus redivivus are shaped by the harsh demands of a free-living lifestyle.</title>
        <authorList>
            <person name="Srinivasan J."/>
            <person name="Dillman A.R."/>
            <person name="Macchietto M.G."/>
            <person name="Heikkinen L."/>
            <person name="Lakso M."/>
            <person name="Fracchia K.M."/>
            <person name="Antoshechkin I."/>
            <person name="Mortazavi A."/>
            <person name="Wong G."/>
            <person name="Sternberg P.W."/>
        </authorList>
    </citation>
    <scope>NUCLEOTIDE SEQUENCE [LARGE SCALE GENOMIC DNA]</scope>
    <source>
        <strain evidence="8">MT8872</strain>
    </source>
</reference>
<evidence type="ECO:0000256" key="4">
    <source>
        <dbReference type="ARBA" id="ARBA00022723"/>
    </source>
</evidence>
<feature type="domain" description="Pyruvate carboxyltransferase" evidence="7">
    <location>
        <begin position="27"/>
        <end position="295"/>
    </location>
</feature>
<dbReference type="PROSITE" id="PS50991">
    <property type="entry name" value="PYR_CT"/>
    <property type="match status" value="1"/>
</dbReference>
<evidence type="ECO:0000256" key="5">
    <source>
        <dbReference type="ARBA" id="ARBA00023239"/>
    </source>
</evidence>
<dbReference type="UniPathway" id="UPA00896">
    <property type="reaction ID" value="UER00863"/>
</dbReference>
<organism evidence="8 9">
    <name type="scientific">Panagrellus redivivus</name>
    <name type="common">Microworm</name>
    <dbReference type="NCBI Taxonomy" id="6233"/>
    <lineage>
        <taxon>Eukaryota</taxon>
        <taxon>Metazoa</taxon>
        <taxon>Ecdysozoa</taxon>
        <taxon>Nematoda</taxon>
        <taxon>Chromadorea</taxon>
        <taxon>Rhabditida</taxon>
        <taxon>Tylenchina</taxon>
        <taxon>Panagrolaimomorpha</taxon>
        <taxon>Panagrolaimoidea</taxon>
        <taxon>Panagrolaimidae</taxon>
        <taxon>Panagrellus</taxon>
    </lineage>
</organism>
<evidence type="ECO:0000313" key="8">
    <source>
        <dbReference type="Proteomes" id="UP000492821"/>
    </source>
</evidence>
<comment type="similarity">
    <text evidence="2">Belongs to the HMG-CoA lyase family.</text>
</comment>
<keyword evidence="4" id="KW-0479">Metal-binding</keyword>
<dbReference type="PANTHER" id="PTHR42738:SF7">
    <property type="entry name" value="HYDROXYMETHYLGLUTARYL-COA LYASE"/>
    <property type="match status" value="1"/>
</dbReference>
<dbReference type="PANTHER" id="PTHR42738">
    <property type="entry name" value="HYDROXYMETHYLGLUTARYL-COA LYASE"/>
    <property type="match status" value="1"/>
</dbReference>
<dbReference type="GO" id="GO:0004419">
    <property type="term" value="F:hydroxymethylglutaryl-CoA lyase activity"/>
    <property type="evidence" value="ECO:0007669"/>
    <property type="project" value="UniProtKB-EC"/>
</dbReference>
<comment type="pathway">
    <text evidence="1">Metabolic intermediate metabolism; (S)-3-hydroxy-3-methylglutaryl-CoA degradation; acetoacetate from (S)-3-hydroxy-3-methylglutaryl-CoA: step 1/1.</text>
</comment>
<dbReference type="FunFam" id="3.20.20.70:FF:000201">
    <property type="entry name" value="Hydroxymethylglutaryl-CoA lyase"/>
    <property type="match status" value="1"/>
</dbReference>
<comment type="catalytic activity">
    <reaction evidence="6">
        <text>(3S)-3-hydroxy-3-methylglutaryl-CoA = acetoacetate + acetyl-CoA</text>
        <dbReference type="Rhea" id="RHEA:24404"/>
        <dbReference type="ChEBI" id="CHEBI:13705"/>
        <dbReference type="ChEBI" id="CHEBI:43074"/>
        <dbReference type="ChEBI" id="CHEBI:57288"/>
        <dbReference type="EC" id="4.1.3.4"/>
    </reaction>
</comment>
<evidence type="ECO:0000313" key="9">
    <source>
        <dbReference type="WBParaSite" id="Pan_g21826.t1"/>
    </source>
</evidence>
<dbReference type="Gene3D" id="3.20.20.70">
    <property type="entry name" value="Aldolase class I"/>
    <property type="match status" value="1"/>
</dbReference>
<name>A0A7E4VJV9_PANRE</name>
<dbReference type="InterPro" id="IPR043594">
    <property type="entry name" value="HMGL"/>
</dbReference>
<dbReference type="CDD" id="cd07938">
    <property type="entry name" value="DRE_TIM_HMGL"/>
    <property type="match status" value="1"/>
</dbReference>
<evidence type="ECO:0000256" key="3">
    <source>
        <dbReference type="ARBA" id="ARBA00012910"/>
    </source>
</evidence>
<keyword evidence="5" id="KW-0456">Lyase</keyword>
<dbReference type="NCBIfam" id="NF004283">
    <property type="entry name" value="PRK05692.1"/>
    <property type="match status" value="1"/>
</dbReference>
<dbReference type="Proteomes" id="UP000492821">
    <property type="component" value="Unassembled WGS sequence"/>
</dbReference>
<evidence type="ECO:0000256" key="6">
    <source>
        <dbReference type="ARBA" id="ARBA00049877"/>
    </source>
</evidence>
<evidence type="ECO:0000256" key="1">
    <source>
        <dbReference type="ARBA" id="ARBA00005143"/>
    </source>
</evidence>
<dbReference type="WBParaSite" id="Pan_g21826.t1">
    <property type="protein sequence ID" value="Pan_g21826.t1"/>
    <property type="gene ID" value="Pan_g21826"/>
</dbReference>
<proteinExistence type="inferred from homology"/>